<protein>
    <submittedName>
        <fullName evidence="1">DDE transposase family protein</fullName>
    </submittedName>
</protein>
<accession>A0A846HI61</accession>
<evidence type="ECO:0000313" key="2">
    <source>
        <dbReference type="Proteomes" id="UP000031549"/>
    </source>
</evidence>
<reference evidence="1 2" key="1">
    <citation type="journal article" date="2015" name="Genome Announc.">
        <title>Draft Genome Sequence of Cyanobacterium Hassallia byssoidea Strain VB512170, Isolated from Monuments in India.</title>
        <authorList>
            <person name="Singh D."/>
            <person name="Chandrababunaidu M.M."/>
            <person name="Panda A."/>
            <person name="Sen D."/>
            <person name="Bhattacharyya S."/>
            <person name="Adhikary S.P."/>
            <person name="Tripathy S."/>
        </authorList>
    </citation>
    <scope>NUCLEOTIDE SEQUENCE [LARGE SCALE GENOMIC DNA]</scope>
    <source>
        <strain evidence="1 2">VB512170</strain>
    </source>
</reference>
<organism evidence="1 2">
    <name type="scientific">Hassallia byssoidea VB512170</name>
    <dbReference type="NCBI Taxonomy" id="1304833"/>
    <lineage>
        <taxon>Bacteria</taxon>
        <taxon>Bacillati</taxon>
        <taxon>Cyanobacteriota</taxon>
        <taxon>Cyanophyceae</taxon>
        <taxon>Nostocales</taxon>
        <taxon>Tolypothrichaceae</taxon>
        <taxon>Hassallia</taxon>
    </lineage>
</organism>
<sequence length="62" mass="6890">MNNAQSWHIVKRPAGNCEIVPSQEVTEDDNPEIIEQWGPFTSEGEAIARRVGLIRSGKCQPV</sequence>
<dbReference type="Proteomes" id="UP000031549">
    <property type="component" value="Unassembled WGS sequence"/>
</dbReference>
<keyword evidence="2" id="KW-1185">Reference proteome</keyword>
<dbReference type="RefSeq" id="WP_039738609.1">
    <property type="nucleotide sequence ID" value="NZ_JTCM02000122.1"/>
</dbReference>
<evidence type="ECO:0000313" key="1">
    <source>
        <dbReference type="EMBL" id="NEU76638.1"/>
    </source>
</evidence>
<gene>
    <name evidence="1" type="ORF">PI95_030045</name>
</gene>
<comment type="caution">
    <text evidence="1">The sequence shown here is derived from an EMBL/GenBank/DDBJ whole genome shotgun (WGS) entry which is preliminary data.</text>
</comment>
<name>A0A846HI61_9CYAN</name>
<dbReference type="AlphaFoldDB" id="A0A846HI61"/>
<dbReference type="EMBL" id="JTCM02000122">
    <property type="protein sequence ID" value="NEU76638.1"/>
    <property type="molecule type" value="Genomic_DNA"/>
</dbReference>
<proteinExistence type="predicted"/>